<feature type="region of interest" description="Disordered" evidence="1">
    <location>
        <begin position="26"/>
        <end position="52"/>
    </location>
</feature>
<organism evidence="2 3">
    <name type="scientific">Nitrosomonas marina</name>
    <dbReference type="NCBI Taxonomy" id="917"/>
    <lineage>
        <taxon>Bacteria</taxon>
        <taxon>Pseudomonadati</taxon>
        <taxon>Pseudomonadota</taxon>
        <taxon>Betaproteobacteria</taxon>
        <taxon>Nitrosomonadales</taxon>
        <taxon>Nitrosomonadaceae</taxon>
        <taxon>Nitrosomonas</taxon>
    </lineage>
</organism>
<name>A0A1H8EB83_9PROT</name>
<accession>A0A1H8EB83</accession>
<dbReference type="Proteomes" id="UP000199459">
    <property type="component" value="Unassembled WGS sequence"/>
</dbReference>
<dbReference type="EMBL" id="FOCP01000009">
    <property type="protein sequence ID" value="SEN16769.1"/>
    <property type="molecule type" value="Genomic_DNA"/>
</dbReference>
<dbReference type="AlphaFoldDB" id="A0A1H8EB83"/>
<evidence type="ECO:0000313" key="3">
    <source>
        <dbReference type="Proteomes" id="UP000199459"/>
    </source>
</evidence>
<evidence type="ECO:0000256" key="1">
    <source>
        <dbReference type="SAM" id="MobiDB-lite"/>
    </source>
</evidence>
<proteinExistence type="predicted"/>
<gene>
    <name evidence="2" type="ORF">SAMN05216325_10930</name>
</gene>
<protein>
    <submittedName>
        <fullName evidence="2">Uncharacterized protein</fullName>
    </submittedName>
</protein>
<evidence type="ECO:0000313" key="2">
    <source>
        <dbReference type="EMBL" id="SEN16769.1"/>
    </source>
</evidence>
<reference evidence="2 3" key="1">
    <citation type="submission" date="2016-10" db="EMBL/GenBank/DDBJ databases">
        <authorList>
            <person name="de Groot N.N."/>
        </authorList>
    </citation>
    <scope>NUCLEOTIDE SEQUENCE [LARGE SCALE GENOMIC DNA]</scope>
    <source>
        <strain evidence="2 3">Nm22</strain>
    </source>
</reference>
<sequence>MQLGTDQKKSSHAVINFWKHLISSSEPVNEPGMGATQHKPRLKSIVSVKREL</sequence>
<dbReference type="RefSeq" id="WP_177167707.1">
    <property type="nucleotide sequence ID" value="NZ_FOCP01000009.1"/>
</dbReference>